<dbReference type="InterPro" id="IPR000741">
    <property type="entry name" value="FBA_I"/>
</dbReference>
<evidence type="ECO:0000256" key="6">
    <source>
        <dbReference type="ARBA" id="ARBA00029799"/>
    </source>
</evidence>
<dbReference type="Gene3D" id="3.20.20.70">
    <property type="entry name" value="Aldolase class I"/>
    <property type="match status" value="1"/>
</dbReference>
<evidence type="ECO:0000256" key="5">
    <source>
        <dbReference type="ARBA" id="ARBA00023239"/>
    </source>
</evidence>
<reference evidence="7 8" key="1">
    <citation type="submission" date="2015-07" db="EMBL/GenBank/DDBJ databases">
        <title>Genome sequence of Leptolinea tardivitalis DSM 16556.</title>
        <authorList>
            <person name="Hemp J."/>
            <person name="Ward L.M."/>
            <person name="Pace L.A."/>
            <person name="Fischer W.W."/>
        </authorList>
    </citation>
    <scope>NUCLEOTIDE SEQUENCE [LARGE SCALE GENOMIC DNA]</scope>
    <source>
        <strain evidence="7 8">YMTK-2</strain>
    </source>
</reference>
<dbReference type="SUPFAM" id="SSF51569">
    <property type="entry name" value="Aldolase"/>
    <property type="match status" value="1"/>
</dbReference>
<dbReference type="GO" id="GO:0006096">
    <property type="term" value="P:glycolytic process"/>
    <property type="evidence" value="ECO:0007669"/>
    <property type="project" value="UniProtKB-UniPathway"/>
</dbReference>
<organism evidence="7 8">
    <name type="scientific">Leptolinea tardivitalis</name>
    <dbReference type="NCBI Taxonomy" id="229920"/>
    <lineage>
        <taxon>Bacteria</taxon>
        <taxon>Bacillati</taxon>
        <taxon>Chloroflexota</taxon>
        <taxon>Anaerolineae</taxon>
        <taxon>Anaerolineales</taxon>
        <taxon>Anaerolineaceae</taxon>
        <taxon>Leptolinea</taxon>
    </lineage>
</organism>
<dbReference type="Proteomes" id="UP000050430">
    <property type="component" value="Unassembled WGS sequence"/>
</dbReference>
<keyword evidence="5" id="KW-0456">Lyase</keyword>
<dbReference type="GO" id="GO:0004332">
    <property type="term" value="F:fructose-bisphosphate aldolase activity"/>
    <property type="evidence" value="ECO:0007669"/>
    <property type="project" value="UniProtKB-EC"/>
</dbReference>
<keyword evidence="4" id="KW-0324">Glycolysis</keyword>
<dbReference type="OrthoDB" id="9813469at2"/>
<dbReference type="NCBIfam" id="NF033379">
    <property type="entry name" value="FrucBisAld_I"/>
    <property type="match status" value="1"/>
</dbReference>
<protein>
    <recommendedName>
        <fullName evidence="3">fructose-bisphosphate aldolase</fullName>
        <ecNumber evidence="3">4.1.2.13</ecNumber>
    </recommendedName>
    <alternativeName>
        <fullName evidence="6">Fructose-bisphosphate aldolase class I</fullName>
    </alternativeName>
</protein>
<dbReference type="PATRIC" id="fig|229920.5.peg.816"/>
<dbReference type="STRING" id="229920.ADM99_02385"/>
<evidence type="ECO:0000256" key="4">
    <source>
        <dbReference type="ARBA" id="ARBA00023152"/>
    </source>
</evidence>
<dbReference type="RefSeq" id="WP_062423155.1">
    <property type="nucleotide sequence ID" value="NZ_BBYA01000013.1"/>
</dbReference>
<gene>
    <name evidence="7" type="ORF">ADM99_02385</name>
</gene>
<dbReference type="UniPathway" id="UPA00109">
    <property type="reaction ID" value="UER00183"/>
</dbReference>
<dbReference type="AlphaFoldDB" id="A0A0P6XWJ2"/>
<dbReference type="EC" id="4.1.2.13" evidence="3"/>
<dbReference type="EMBL" id="LGCK01000005">
    <property type="protein sequence ID" value="KPL73694.1"/>
    <property type="molecule type" value="Genomic_DNA"/>
</dbReference>
<dbReference type="InterPro" id="IPR013785">
    <property type="entry name" value="Aldolase_TIM"/>
</dbReference>
<dbReference type="Pfam" id="PF00274">
    <property type="entry name" value="Glycolytic"/>
    <property type="match status" value="1"/>
</dbReference>
<evidence type="ECO:0000256" key="3">
    <source>
        <dbReference type="ARBA" id="ARBA00013068"/>
    </source>
</evidence>
<evidence type="ECO:0000313" key="7">
    <source>
        <dbReference type="EMBL" id="KPL73694.1"/>
    </source>
</evidence>
<sequence>MDKALLNTTARALVARKKGILAADESLRSTSQRFAPINLPHTEENRRAYRDMMFTAPGLEEFISGVIMFDESIRQKAHDGRPFPDFFRSKGILSGIKVDTGFIDMAGFPGDKISEGLDGLRVRLEEYKKLGAVFAKWRAVILIDKNNPSRACIEANAWQLARYAAICQEMDVVPVVEPDVNMTGSHTLERDEEVTTWILNEMVNQFFKQNVFLEGLLVKTNMILPGRDCPVQADIPAVAEASLRVLKRTIPSAIPGVVFLSGGQGTQISTARLDAMNKIGGFPWELSYSYLRSMADPAFAIWKGKPQNVDAAQKELYRRGKLLSAAREGQYSPEMENS</sequence>
<proteinExistence type="inferred from homology"/>
<accession>A0A0P6XWJ2</accession>
<keyword evidence="8" id="KW-1185">Reference proteome</keyword>
<dbReference type="PANTHER" id="PTHR11627">
    <property type="entry name" value="FRUCTOSE-BISPHOSPHATE ALDOLASE"/>
    <property type="match status" value="1"/>
</dbReference>
<comment type="pathway">
    <text evidence="1">Carbohydrate degradation; glycolysis; D-glyceraldehyde 3-phosphate and glycerone phosphate from D-glucose: step 4/4.</text>
</comment>
<evidence type="ECO:0000313" key="8">
    <source>
        <dbReference type="Proteomes" id="UP000050430"/>
    </source>
</evidence>
<name>A0A0P6XWJ2_9CHLR</name>
<evidence type="ECO:0000256" key="1">
    <source>
        <dbReference type="ARBA" id="ARBA00004714"/>
    </source>
</evidence>
<comment type="similarity">
    <text evidence="2">Belongs to the class I fructose-bisphosphate aldolase family.</text>
</comment>
<comment type="caution">
    <text evidence="7">The sequence shown here is derived from an EMBL/GenBank/DDBJ whole genome shotgun (WGS) entry which is preliminary data.</text>
</comment>
<evidence type="ECO:0000256" key="2">
    <source>
        <dbReference type="ARBA" id="ARBA00010387"/>
    </source>
</evidence>